<evidence type="ECO:0000313" key="3">
    <source>
        <dbReference type="EMBL" id="KAF6728680.1"/>
    </source>
</evidence>
<feature type="signal peptide" evidence="2">
    <location>
        <begin position="1"/>
        <end position="21"/>
    </location>
</feature>
<feature type="region of interest" description="Disordered" evidence="1">
    <location>
        <begin position="106"/>
        <end position="131"/>
    </location>
</feature>
<dbReference type="EMBL" id="WKFB01000273">
    <property type="protein sequence ID" value="KAF6728680.1"/>
    <property type="molecule type" value="Genomic_DNA"/>
</dbReference>
<feature type="chain" id="PRO_5032376611" evidence="2">
    <location>
        <begin position="22"/>
        <end position="131"/>
    </location>
</feature>
<accession>A0A834CFM7</accession>
<organism evidence="3 4">
    <name type="scientific">Oryzias melastigma</name>
    <name type="common">Marine medaka</name>
    <dbReference type="NCBI Taxonomy" id="30732"/>
    <lineage>
        <taxon>Eukaryota</taxon>
        <taxon>Metazoa</taxon>
        <taxon>Chordata</taxon>
        <taxon>Craniata</taxon>
        <taxon>Vertebrata</taxon>
        <taxon>Euteleostomi</taxon>
        <taxon>Actinopterygii</taxon>
        <taxon>Neopterygii</taxon>
        <taxon>Teleostei</taxon>
        <taxon>Neoteleostei</taxon>
        <taxon>Acanthomorphata</taxon>
        <taxon>Ovalentaria</taxon>
        <taxon>Atherinomorphae</taxon>
        <taxon>Beloniformes</taxon>
        <taxon>Adrianichthyidae</taxon>
        <taxon>Oryziinae</taxon>
        <taxon>Oryzias</taxon>
    </lineage>
</organism>
<reference evidence="3" key="1">
    <citation type="journal article" name="BMC Genomics">
        <title>Long-read sequencing and de novo genome assembly of marine medaka (Oryzias melastigma).</title>
        <authorList>
            <person name="Liang P."/>
            <person name="Saqib H.S.A."/>
            <person name="Ni X."/>
            <person name="Shen Y."/>
        </authorList>
    </citation>
    <scope>NUCLEOTIDE SEQUENCE</scope>
    <source>
        <strain evidence="3">Bigg-433</strain>
    </source>
</reference>
<dbReference type="AlphaFoldDB" id="A0A834CFM7"/>
<comment type="caution">
    <text evidence="3">The sequence shown here is derived from an EMBL/GenBank/DDBJ whole genome shotgun (WGS) entry which is preliminary data.</text>
</comment>
<proteinExistence type="predicted"/>
<gene>
    <name evidence="3" type="ORF">FQA47_023254</name>
</gene>
<protein>
    <submittedName>
        <fullName evidence="3">Uncharacterized protein</fullName>
    </submittedName>
</protein>
<evidence type="ECO:0000256" key="2">
    <source>
        <dbReference type="SAM" id="SignalP"/>
    </source>
</evidence>
<evidence type="ECO:0000313" key="4">
    <source>
        <dbReference type="Proteomes" id="UP000646548"/>
    </source>
</evidence>
<sequence length="131" mass="14871">MLMFITYLPSILCSWDTPCQSVPLCWSQPSGHRWTLPGSVLVPGKLREVLMEADSRRDGTCWRKAVVHVCECAGSDMQQAFRIPSDTELFFLLFLCTLSRAMQQVGSRPRLEPTEASTNTNNRQPEHEDQV</sequence>
<dbReference type="Proteomes" id="UP000646548">
    <property type="component" value="Unassembled WGS sequence"/>
</dbReference>
<name>A0A834CFM7_ORYME</name>
<keyword evidence="2" id="KW-0732">Signal</keyword>
<evidence type="ECO:0000256" key="1">
    <source>
        <dbReference type="SAM" id="MobiDB-lite"/>
    </source>
</evidence>